<keyword evidence="3" id="KW-1185">Reference proteome</keyword>
<reference evidence="2 3" key="1">
    <citation type="submission" date="2018-06" db="EMBL/GenBank/DDBJ databases">
        <title>Complete Genomes of Monosporascus.</title>
        <authorList>
            <person name="Robinson A.J."/>
            <person name="Natvig D.O."/>
        </authorList>
    </citation>
    <scope>NUCLEOTIDE SEQUENCE [LARGE SCALE GENOMIC DNA]</scope>
    <source>
        <strain evidence="2 3">CBS 110550</strain>
    </source>
</reference>
<dbReference type="STRING" id="155417.A0A4Q4TAT9"/>
<protein>
    <submittedName>
        <fullName evidence="2">Uncharacterized protein</fullName>
    </submittedName>
</protein>
<organism evidence="2 3">
    <name type="scientific">Monosporascus ibericus</name>
    <dbReference type="NCBI Taxonomy" id="155417"/>
    <lineage>
        <taxon>Eukaryota</taxon>
        <taxon>Fungi</taxon>
        <taxon>Dikarya</taxon>
        <taxon>Ascomycota</taxon>
        <taxon>Pezizomycotina</taxon>
        <taxon>Sordariomycetes</taxon>
        <taxon>Xylariomycetidae</taxon>
        <taxon>Xylariales</taxon>
        <taxon>Xylariales incertae sedis</taxon>
        <taxon>Monosporascus</taxon>
    </lineage>
</organism>
<feature type="region of interest" description="Disordered" evidence="1">
    <location>
        <begin position="1"/>
        <end position="100"/>
    </location>
</feature>
<feature type="compositionally biased region" description="Basic residues" evidence="1">
    <location>
        <begin position="1"/>
        <end position="11"/>
    </location>
</feature>
<dbReference type="Proteomes" id="UP000293360">
    <property type="component" value="Unassembled WGS sequence"/>
</dbReference>
<proteinExistence type="predicted"/>
<evidence type="ECO:0000313" key="3">
    <source>
        <dbReference type="Proteomes" id="UP000293360"/>
    </source>
</evidence>
<comment type="caution">
    <text evidence="2">The sequence shown here is derived from an EMBL/GenBank/DDBJ whole genome shotgun (WGS) entry which is preliminary data.</text>
</comment>
<evidence type="ECO:0000313" key="2">
    <source>
        <dbReference type="EMBL" id="RYP02952.1"/>
    </source>
</evidence>
<gene>
    <name evidence="2" type="ORF">DL764_005478</name>
</gene>
<accession>A0A4Q4TAT9</accession>
<dbReference type="AlphaFoldDB" id="A0A4Q4TAT9"/>
<dbReference type="EMBL" id="QJNU01000292">
    <property type="protein sequence ID" value="RYP02952.1"/>
    <property type="molecule type" value="Genomic_DNA"/>
</dbReference>
<name>A0A4Q4TAT9_9PEZI</name>
<evidence type="ECO:0000256" key="1">
    <source>
        <dbReference type="SAM" id="MobiDB-lite"/>
    </source>
</evidence>
<sequence>MHGRRSLTKRKQLPDSQSKGNAAKLARKEPSPDSSQSEEDAAKSSDSTQSEEDDAGSHNSQPEEEAGGLPDMQAEEDIAGPAGGIVDDPEQNPLPGLHHLNQPFDAISQARFNLLYHMDTDTNGVIFWVQLTPQLPQIGGLHCRFPNCDRMVNADDYSITVFPGMYNMGLSPWHAVTDRYHVECFENLVDFSQPRYLSRLRPMTRNTVPLQIGPYNVYPFLDGGAEKLFVEWMSVLDGLVSRRAGRPWPPTDLALYDILHSSGRQGFYRHKPAPMSHYEYFLLTHQLAPIESDGPEEEDEWDLFDEYYRTDYPHNIEYQARRLGEMLGSWQHDKVLANSYEDQLSENQRQEKRDLGARALRAIRRLSAIPMPY</sequence>
<dbReference type="OrthoDB" id="5104731at2759"/>